<comment type="caution">
    <text evidence="4">The sequence shown here is derived from an EMBL/GenBank/DDBJ whole genome shotgun (WGS) entry which is preliminary data.</text>
</comment>
<dbReference type="PANTHER" id="PTHR45979:SF2">
    <property type="entry name" value="PAP_OAS1 SUBSTRATE-BINDING DOMAIN SUPERFAMILY"/>
    <property type="match status" value="1"/>
</dbReference>
<evidence type="ECO:0000259" key="3">
    <source>
        <dbReference type="Pfam" id="PF26180"/>
    </source>
</evidence>
<dbReference type="SUPFAM" id="SSF81631">
    <property type="entry name" value="PAP/OAS1 substrate-binding domain"/>
    <property type="match status" value="1"/>
</dbReference>
<dbReference type="PANTHER" id="PTHR45979">
    <property type="entry name" value="PAP/OAS1 SUBSTRATE-BINDING DOMAIN SUPERFAMILY"/>
    <property type="match status" value="1"/>
</dbReference>
<feature type="compositionally biased region" description="Polar residues" evidence="1">
    <location>
        <begin position="515"/>
        <end position="527"/>
    </location>
</feature>
<feature type="domain" description="PAP/OAS1 substrate-binding-related" evidence="3">
    <location>
        <begin position="249"/>
        <end position="442"/>
    </location>
</feature>
<keyword evidence="5" id="KW-1185">Reference proteome</keyword>
<dbReference type="STRING" id="22663.A0A2I0HYX9"/>
<accession>A0A2I0HYX9</accession>
<evidence type="ECO:0000313" key="5">
    <source>
        <dbReference type="Proteomes" id="UP000233551"/>
    </source>
</evidence>
<dbReference type="Pfam" id="PF26180">
    <property type="entry name" value="PAP-OAS1"/>
    <property type="match status" value="1"/>
</dbReference>
<dbReference type="AlphaFoldDB" id="A0A2I0HYX9"/>
<feature type="compositionally biased region" description="Basic and acidic residues" evidence="1">
    <location>
        <begin position="528"/>
        <end position="537"/>
    </location>
</feature>
<protein>
    <recommendedName>
        <fullName evidence="6">Polymerase nucleotidyl transferase domain-containing protein</fullName>
    </recommendedName>
</protein>
<dbReference type="EMBL" id="PGOL01004850">
    <property type="protein sequence ID" value="PKI36466.1"/>
    <property type="molecule type" value="Genomic_DNA"/>
</dbReference>
<feature type="region of interest" description="Disordered" evidence="1">
    <location>
        <begin position="592"/>
        <end position="632"/>
    </location>
</feature>
<feature type="region of interest" description="Disordered" evidence="1">
    <location>
        <begin position="510"/>
        <end position="572"/>
    </location>
</feature>
<feature type="region of interest" description="Disordered" evidence="1">
    <location>
        <begin position="756"/>
        <end position="795"/>
    </location>
</feature>
<evidence type="ECO:0000259" key="2">
    <source>
        <dbReference type="Pfam" id="PF22600"/>
    </source>
</evidence>
<organism evidence="4 5">
    <name type="scientific">Punica granatum</name>
    <name type="common">Pomegranate</name>
    <dbReference type="NCBI Taxonomy" id="22663"/>
    <lineage>
        <taxon>Eukaryota</taxon>
        <taxon>Viridiplantae</taxon>
        <taxon>Streptophyta</taxon>
        <taxon>Embryophyta</taxon>
        <taxon>Tracheophyta</taxon>
        <taxon>Spermatophyta</taxon>
        <taxon>Magnoliopsida</taxon>
        <taxon>eudicotyledons</taxon>
        <taxon>Gunneridae</taxon>
        <taxon>Pentapetalae</taxon>
        <taxon>rosids</taxon>
        <taxon>malvids</taxon>
        <taxon>Myrtales</taxon>
        <taxon>Lythraceae</taxon>
        <taxon>Punica</taxon>
    </lineage>
</organism>
<sequence>MGVVGPSATRSGPIRLACICLRCPYKRMGLRISMRPKLGPRMASSRRFPAVGRVNHRLPAGGNRNPAVPAAAGPLDVPLARFMGDLRDWLSEATAAGLDKTTESNADSLQVAEDVTQGIIARIHPNSISEQRRKAVIDYVKRLLRNHLGCEVFPFGSVPLKTYLPDGDIDLTAFAGMNAEEALANDVFAVLDREDMNGNAEFVVKDVQLIRAEVKLVKCIIQNIVVDISFNQLGGLCTLCFLEQVDRLIGKDHLLKRSILLIKAWCYYESRILGAHHGLLSTYALETLVLYIFHLYHSSLNSPLAVFYKFLEFYSKFDWEKYCISLNGPVLISALPEIVVEPPKVSGGDLLFSNDFLKECVEEFSVPSKGFGTTNQRTFIRKHLNIVDPLKENNNLGRSVSRGNYFRIRSAFGFGVQKLERVSSETKDGIASILNEMFSNTMDRHVSGQRPDVQDPVPPYGHGDFGADTHFLGHEMYHDNQSSHLPDYGVSGEFELSVNGVFDKVVISEAEKSSSRGGSEAPQSSKKVISEEDKSVDEASISDRLSGDANDLASTRTPATSNGTAKSSPPDGLECFSPSVYKAYHAPHLYFPRSSSRPEERRNGDAAGEHPENWDEEQLTGGLHERPSLSSPISWSSEDTYSAYPGIQASSCSLELSNSLSDLSGDYESHVKSLLYGRWCYDYALAAQAAQVSPPFVSQFQGKSPWDVVRRSMQHKHTSFSQINSNGLVPGRPFYPMNSQVMQVPPFGVEEMRKPRGTGTYIPSTNHYRARTTMGRGRPQAPPVKSPRDNGRGPVPVEVVFSERIRRLSESHGRPHVPASDLNDSESPRRKSHANANGSMHHPPSDQVEFSSFGQNPWSGAGSTWPRSSTTSPSTSGTQRPRSSDGISQDRILEQSYHLKNDDDFPPLPETAGKGL</sequence>
<dbReference type="InterPro" id="IPR058921">
    <property type="entry name" value="PAP/OAS1-rel"/>
</dbReference>
<evidence type="ECO:0008006" key="6">
    <source>
        <dbReference type="Google" id="ProtNLM"/>
    </source>
</evidence>
<feature type="compositionally biased region" description="Basic and acidic residues" evidence="1">
    <location>
        <begin position="596"/>
        <end position="613"/>
    </location>
</feature>
<dbReference type="InterPro" id="IPR043519">
    <property type="entry name" value="NT_sf"/>
</dbReference>
<gene>
    <name evidence="4" type="ORF">CRG98_043143</name>
</gene>
<dbReference type="Proteomes" id="UP000233551">
    <property type="component" value="Unassembled WGS sequence"/>
</dbReference>
<feature type="compositionally biased region" description="Polar residues" evidence="1">
    <location>
        <begin position="848"/>
        <end position="862"/>
    </location>
</feature>
<name>A0A2I0HYX9_PUNGR</name>
<dbReference type="InterPro" id="IPR054708">
    <property type="entry name" value="MTPAP-like_central"/>
</dbReference>
<reference evidence="4 5" key="1">
    <citation type="submission" date="2017-11" db="EMBL/GenBank/DDBJ databases">
        <title>De-novo sequencing of pomegranate (Punica granatum L.) genome.</title>
        <authorList>
            <person name="Akparov Z."/>
            <person name="Amiraslanov A."/>
            <person name="Hajiyeva S."/>
            <person name="Abbasov M."/>
            <person name="Kaur K."/>
            <person name="Hamwieh A."/>
            <person name="Solovyev V."/>
            <person name="Salamov A."/>
            <person name="Braich B."/>
            <person name="Kosarev P."/>
            <person name="Mahmoud A."/>
            <person name="Hajiyev E."/>
            <person name="Babayeva S."/>
            <person name="Izzatullayeva V."/>
            <person name="Mammadov A."/>
            <person name="Mammadov A."/>
            <person name="Sharifova S."/>
            <person name="Ojaghi J."/>
            <person name="Eynullazada K."/>
            <person name="Bayramov B."/>
            <person name="Abdulazimova A."/>
            <person name="Shahmuradov I."/>
        </authorList>
    </citation>
    <scope>NUCLEOTIDE SEQUENCE [LARGE SCALE GENOMIC DNA]</scope>
    <source>
        <strain evidence="5">cv. AG2017</strain>
        <tissue evidence="4">Leaf</tissue>
    </source>
</reference>
<evidence type="ECO:0000313" key="4">
    <source>
        <dbReference type="EMBL" id="PKI36466.1"/>
    </source>
</evidence>
<feature type="compositionally biased region" description="Basic and acidic residues" evidence="1">
    <location>
        <begin position="891"/>
        <end position="903"/>
    </location>
</feature>
<feature type="region of interest" description="Disordered" evidence="1">
    <location>
        <begin position="807"/>
        <end position="916"/>
    </location>
</feature>
<feature type="compositionally biased region" description="Polar residues" evidence="1">
    <location>
        <begin position="552"/>
        <end position="567"/>
    </location>
</feature>
<proteinExistence type="predicted"/>
<dbReference type="Gene3D" id="3.30.460.10">
    <property type="entry name" value="Beta Polymerase, domain 2"/>
    <property type="match status" value="1"/>
</dbReference>
<dbReference type="InterPro" id="IPR058920">
    <property type="entry name" value="PAP-OAS1-bd-rel"/>
</dbReference>
<dbReference type="Pfam" id="PF22600">
    <property type="entry name" value="MTPAP-like_central"/>
    <property type="match status" value="1"/>
</dbReference>
<feature type="domain" description="Poly(A) RNA polymerase mitochondrial-like central palm" evidence="2">
    <location>
        <begin position="119"/>
        <end position="236"/>
    </location>
</feature>
<dbReference type="SUPFAM" id="SSF81301">
    <property type="entry name" value="Nucleotidyltransferase"/>
    <property type="match status" value="1"/>
</dbReference>
<dbReference type="CDD" id="cd05402">
    <property type="entry name" value="NT_PAP_TUTase"/>
    <property type="match status" value="1"/>
</dbReference>
<feature type="compositionally biased region" description="Low complexity" evidence="1">
    <location>
        <begin position="863"/>
        <end position="881"/>
    </location>
</feature>
<evidence type="ECO:0000256" key="1">
    <source>
        <dbReference type="SAM" id="MobiDB-lite"/>
    </source>
</evidence>
<dbReference type="Gene3D" id="1.10.1410.10">
    <property type="match status" value="1"/>
</dbReference>